<protein>
    <submittedName>
        <fullName evidence="6">GL15334</fullName>
    </submittedName>
</protein>
<feature type="transmembrane region" description="Helical" evidence="5">
    <location>
        <begin position="25"/>
        <end position="48"/>
    </location>
</feature>
<evidence type="ECO:0000256" key="2">
    <source>
        <dbReference type="ARBA" id="ARBA00022692"/>
    </source>
</evidence>
<evidence type="ECO:0000256" key="4">
    <source>
        <dbReference type="ARBA" id="ARBA00023136"/>
    </source>
</evidence>
<evidence type="ECO:0000313" key="6">
    <source>
        <dbReference type="EMBL" id="EDW27700.1"/>
    </source>
</evidence>
<accession>B4HDH6</accession>
<dbReference type="InterPro" id="IPR029020">
    <property type="entry name" value="Ammonium/urea_transptr"/>
</dbReference>
<dbReference type="GO" id="GO:0050911">
    <property type="term" value="P:detection of chemical stimulus involved in sensory perception of smell"/>
    <property type="evidence" value="ECO:0007669"/>
    <property type="project" value="EnsemblMetazoa"/>
</dbReference>
<sequence>MVGNNATATKFMGGLGRNASSQAGYQLFGIALTLLIAIGGGILTGTVLKYTSFRNLKKDEQHQDEQYWEVPALDNKEE</sequence>
<dbReference type="AlphaFoldDB" id="B4HDH6"/>
<evidence type="ECO:0000256" key="5">
    <source>
        <dbReference type="SAM" id="Phobius"/>
    </source>
</evidence>
<dbReference type="GO" id="GO:0008519">
    <property type="term" value="F:ammonium channel activity"/>
    <property type="evidence" value="ECO:0007669"/>
    <property type="project" value="EnsemblMetazoa"/>
</dbReference>
<keyword evidence="3 5" id="KW-1133">Transmembrane helix</keyword>
<dbReference type="HOGENOM" id="CLU_2624610_0_0_1"/>
<comment type="subcellular location">
    <subcellularLocation>
        <location evidence="1">Membrane</location>
        <topology evidence="1">Multi-pass membrane protein</topology>
    </subcellularLocation>
</comment>
<evidence type="ECO:0000256" key="3">
    <source>
        <dbReference type="ARBA" id="ARBA00022989"/>
    </source>
</evidence>
<dbReference type="EMBL" id="CH480338">
    <property type="protein sequence ID" value="EDW27700.1"/>
    <property type="molecule type" value="Genomic_DNA"/>
</dbReference>
<dbReference type="OrthoDB" id="534912at2759"/>
<reference evidence="6 7" key="1">
    <citation type="journal article" date="2007" name="Nature">
        <title>Evolution of genes and genomes on the Drosophila phylogeny.</title>
        <authorList>
            <consortium name="Drosophila 12 Genomes Consortium"/>
            <person name="Clark A.G."/>
            <person name="Eisen M.B."/>
            <person name="Smith D.R."/>
            <person name="Bergman C.M."/>
            <person name="Oliver B."/>
            <person name="Markow T.A."/>
            <person name="Kaufman T.C."/>
            <person name="Kellis M."/>
            <person name="Gelbart W."/>
            <person name="Iyer V.N."/>
            <person name="Pollard D.A."/>
            <person name="Sackton T.B."/>
            <person name="Larracuente A.M."/>
            <person name="Singh N.D."/>
            <person name="Abad J.P."/>
            <person name="Abt D.N."/>
            <person name="Adryan B."/>
            <person name="Aguade M."/>
            <person name="Akashi H."/>
            <person name="Anderson W.W."/>
            <person name="Aquadro C.F."/>
            <person name="Ardell D.H."/>
            <person name="Arguello R."/>
            <person name="Artieri C.G."/>
            <person name="Barbash D.A."/>
            <person name="Barker D."/>
            <person name="Barsanti P."/>
            <person name="Batterham P."/>
            <person name="Batzoglou S."/>
            <person name="Begun D."/>
            <person name="Bhutkar A."/>
            <person name="Blanco E."/>
            <person name="Bosak S.A."/>
            <person name="Bradley R.K."/>
            <person name="Brand A.D."/>
            <person name="Brent M.R."/>
            <person name="Brooks A.N."/>
            <person name="Brown R.H."/>
            <person name="Butlin R.K."/>
            <person name="Caggese C."/>
            <person name="Calvi B.R."/>
            <person name="Bernardo de Carvalho A."/>
            <person name="Caspi A."/>
            <person name="Castrezana S."/>
            <person name="Celniker S.E."/>
            <person name="Chang J.L."/>
            <person name="Chapple C."/>
            <person name="Chatterji S."/>
            <person name="Chinwalla A."/>
            <person name="Civetta A."/>
            <person name="Clifton S.W."/>
            <person name="Comeron J.M."/>
            <person name="Costello J.C."/>
            <person name="Coyne J.A."/>
            <person name="Daub J."/>
            <person name="David R.G."/>
            <person name="Delcher A.L."/>
            <person name="Delehaunty K."/>
            <person name="Do C.B."/>
            <person name="Ebling H."/>
            <person name="Edwards K."/>
            <person name="Eickbush T."/>
            <person name="Evans J.D."/>
            <person name="Filipski A."/>
            <person name="Findeiss S."/>
            <person name="Freyhult E."/>
            <person name="Fulton L."/>
            <person name="Fulton R."/>
            <person name="Garcia A.C."/>
            <person name="Gardiner A."/>
            <person name="Garfield D.A."/>
            <person name="Garvin B.E."/>
            <person name="Gibson G."/>
            <person name="Gilbert D."/>
            <person name="Gnerre S."/>
            <person name="Godfrey J."/>
            <person name="Good R."/>
            <person name="Gotea V."/>
            <person name="Gravely B."/>
            <person name="Greenberg A.J."/>
            <person name="Griffiths-Jones S."/>
            <person name="Gross S."/>
            <person name="Guigo R."/>
            <person name="Gustafson E.A."/>
            <person name="Haerty W."/>
            <person name="Hahn M.W."/>
            <person name="Halligan D.L."/>
            <person name="Halpern A.L."/>
            <person name="Halter G.M."/>
            <person name="Han M.V."/>
            <person name="Heger A."/>
            <person name="Hillier L."/>
            <person name="Hinrichs A.S."/>
            <person name="Holmes I."/>
            <person name="Hoskins R.A."/>
            <person name="Hubisz M.J."/>
            <person name="Hultmark D."/>
            <person name="Huntley M.A."/>
            <person name="Jaffe D.B."/>
            <person name="Jagadeeshan S."/>
            <person name="Jeck W.R."/>
            <person name="Johnson J."/>
            <person name="Jones C.D."/>
            <person name="Jordan W.C."/>
            <person name="Karpen G.H."/>
            <person name="Kataoka E."/>
            <person name="Keightley P.D."/>
            <person name="Kheradpour P."/>
            <person name="Kirkness E.F."/>
            <person name="Koerich L.B."/>
            <person name="Kristiansen K."/>
            <person name="Kudrna D."/>
            <person name="Kulathinal R.J."/>
            <person name="Kumar S."/>
            <person name="Kwok R."/>
            <person name="Lander E."/>
            <person name="Langley C.H."/>
            <person name="Lapoint R."/>
            <person name="Lazzaro B.P."/>
            <person name="Lee S.J."/>
            <person name="Levesque L."/>
            <person name="Li R."/>
            <person name="Lin C.F."/>
            <person name="Lin M.F."/>
            <person name="Lindblad-Toh K."/>
            <person name="Llopart A."/>
            <person name="Long M."/>
            <person name="Low L."/>
            <person name="Lozovsky E."/>
            <person name="Lu J."/>
            <person name="Luo M."/>
            <person name="Machado C.A."/>
            <person name="Makalowski W."/>
            <person name="Marzo M."/>
            <person name="Matsuda M."/>
            <person name="Matzkin L."/>
            <person name="McAllister B."/>
            <person name="McBride C.S."/>
            <person name="McKernan B."/>
            <person name="McKernan K."/>
            <person name="Mendez-Lago M."/>
            <person name="Minx P."/>
            <person name="Mollenhauer M.U."/>
            <person name="Montooth K."/>
            <person name="Mount S.M."/>
            <person name="Mu X."/>
            <person name="Myers E."/>
            <person name="Negre B."/>
            <person name="Newfeld S."/>
            <person name="Nielsen R."/>
            <person name="Noor M.A."/>
            <person name="O'Grady P."/>
            <person name="Pachter L."/>
            <person name="Papaceit M."/>
            <person name="Parisi M.J."/>
            <person name="Parisi M."/>
            <person name="Parts L."/>
            <person name="Pedersen J.S."/>
            <person name="Pesole G."/>
            <person name="Phillippy A.M."/>
            <person name="Ponting C.P."/>
            <person name="Pop M."/>
            <person name="Porcelli D."/>
            <person name="Powell J.R."/>
            <person name="Prohaska S."/>
            <person name="Pruitt K."/>
            <person name="Puig M."/>
            <person name="Quesneville H."/>
            <person name="Ram K.R."/>
            <person name="Rand D."/>
            <person name="Rasmussen M.D."/>
            <person name="Reed L.K."/>
            <person name="Reenan R."/>
            <person name="Reily A."/>
            <person name="Remington K.A."/>
            <person name="Rieger T.T."/>
            <person name="Ritchie M.G."/>
            <person name="Robin C."/>
            <person name="Rogers Y.H."/>
            <person name="Rohde C."/>
            <person name="Rozas J."/>
            <person name="Rubenfield M.J."/>
            <person name="Ruiz A."/>
            <person name="Russo S."/>
            <person name="Salzberg S.L."/>
            <person name="Sanchez-Gracia A."/>
            <person name="Saranga D.J."/>
            <person name="Sato H."/>
            <person name="Schaeffer S.W."/>
            <person name="Schatz M.C."/>
            <person name="Schlenke T."/>
            <person name="Schwartz R."/>
            <person name="Segarra C."/>
            <person name="Singh R.S."/>
            <person name="Sirot L."/>
            <person name="Sirota M."/>
            <person name="Sisneros N.B."/>
            <person name="Smith C.D."/>
            <person name="Smith T.F."/>
            <person name="Spieth J."/>
            <person name="Stage D.E."/>
            <person name="Stark A."/>
            <person name="Stephan W."/>
            <person name="Strausberg R.L."/>
            <person name="Strempel S."/>
            <person name="Sturgill D."/>
            <person name="Sutton G."/>
            <person name="Sutton G.G."/>
            <person name="Tao W."/>
            <person name="Teichmann S."/>
            <person name="Tobari Y.N."/>
            <person name="Tomimura Y."/>
            <person name="Tsolas J.M."/>
            <person name="Valente V.L."/>
            <person name="Venter E."/>
            <person name="Venter J.C."/>
            <person name="Vicario S."/>
            <person name="Vieira F.G."/>
            <person name="Vilella A.J."/>
            <person name="Villasante A."/>
            <person name="Walenz B."/>
            <person name="Wang J."/>
            <person name="Wasserman M."/>
            <person name="Watts T."/>
            <person name="Wilson D."/>
            <person name="Wilson R.K."/>
            <person name="Wing R.A."/>
            <person name="Wolfner M.F."/>
            <person name="Wong A."/>
            <person name="Wong G.K."/>
            <person name="Wu C.I."/>
            <person name="Wu G."/>
            <person name="Yamamoto D."/>
            <person name="Yang H.P."/>
            <person name="Yang S.P."/>
            <person name="Yorke J.A."/>
            <person name="Yoshida K."/>
            <person name="Zdobnov E."/>
            <person name="Zhang P."/>
            <person name="Zhang Y."/>
            <person name="Zimin A.V."/>
            <person name="Baldwin J."/>
            <person name="Abdouelleil A."/>
            <person name="Abdulkadir J."/>
            <person name="Abebe A."/>
            <person name="Abera B."/>
            <person name="Abreu J."/>
            <person name="Acer S.C."/>
            <person name="Aftuck L."/>
            <person name="Alexander A."/>
            <person name="An P."/>
            <person name="Anderson E."/>
            <person name="Anderson S."/>
            <person name="Arachi H."/>
            <person name="Azer M."/>
            <person name="Bachantsang P."/>
            <person name="Barry A."/>
            <person name="Bayul T."/>
            <person name="Berlin A."/>
            <person name="Bessette D."/>
            <person name="Bloom T."/>
            <person name="Blye J."/>
            <person name="Boguslavskiy L."/>
            <person name="Bonnet C."/>
            <person name="Boukhgalter B."/>
            <person name="Bourzgui I."/>
            <person name="Brown A."/>
            <person name="Cahill P."/>
            <person name="Channer S."/>
            <person name="Cheshatsang Y."/>
            <person name="Chuda L."/>
            <person name="Citroen M."/>
            <person name="Collymore A."/>
            <person name="Cooke P."/>
            <person name="Costello M."/>
            <person name="D'Aco K."/>
            <person name="Daza R."/>
            <person name="De Haan G."/>
            <person name="DeGray S."/>
            <person name="DeMaso C."/>
            <person name="Dhargay N."/>
            <person name="Dooley K."/>
            <person name="Dooley E."/>
            <person name="Doricent M."/>
            <person name="Dorje P."/>
            <person name="Dorjee K."/>
            <person name="Dupes A."/>
            <person name="Elong R."/>
            <person name="Falk J."/>
            <person name="Farina A."/>
            <person name="Faro S."/>
            <person name="Ferguson D."/>
            <person name="Fisher S."/>
            <person name="Foley C.D."/>
            <person name="Franke A."/>
            <person name="Friedrich D."/>
            <person name="Gadbois L."/>
            <person name="Gearin G."/>
            <person name="Gearin C.R."/>
            <person name="Giannoukos G."/>
            <person name="Goode T."/>
            <person name="Graham J."/>
            <person name="Grandbois E."/>
            <person name="Grewal S."/>
            <person name="Gyaltsen K."/>
            <person name="Hafez N."/>
            <person name="Hagos B."/>
            <person name="Hall J."/>
            <person name="Henson C."/>
            <person name="Hollinger A."/>
            <person name="Honan T."/>
            <person name="Huard M.D."/>
            <person name="Hughes L."/>
            <person name="Hurhula B."/>
            <person name="Husby M.E."/>
            <person name="Kamat A."/>
            <person name="Kanga B."/>
            <person name="Kashin S."/>
            <person name="Khazanovich D."/>
            <person name="Kisner P."/>
            <person name="Lance K."/>
            <person name="Lara M."/>
            <person name="Lee W."/>
            <person name="Lennon N."/>
            <person name="Letendre F."/>
            <person name="LeVine R."/>
            <person name="Lipovsky A."/>
            <person name="Liu X."/>
            <person name="Liu J."/>
            <person name="Liu S."/>
            <person name="Lokyitsang T."/>
            <person name="Lokyitsang Y."/>
            <person name="Lubonja R."/>
            <person name="Lui A."/>
            <person name="MacDonald P."/>
            <person name="Magnisalis V."/>
            <person name="Maru K."/>
            <person name="Matthews C."/>
            <person name="McCusker W."/>
            <person name="McDonough S."/>
            <person name="Mehta T."/>
            <person name="Meldrim J."/>
            <person name="Meneus L."/>
            <person name="Mihai O."/>
            <person name="Mihalev A."/>
            <person name="Mihova T."/>
            <person name="Mittelman R."/>
            <person name="Mlenga V."/>
            <person name="Montmayeur A."/>
            <person name="Mulrain L."/>
            <person name="Navidi A."/>
            <person name="Naylor J."/>
            <person name="Negash T."/>
            <person name="Nguyen T."/>
            <person name="Nguyen N."/>
            <person name="Nicol R."/>
            <person name="Norbu C."/>
            <person name="Norbu N."/>
            <person name="Novod N."/>
            <person name="O'Neill B."/>
            <person name="Osman S."/>
            <person name="Markiewicz E."/>
            <person name="Oyono O.L."/>
            <person name="Patti C."/>
            <person name="Phunkhang P."/>
            <person name="Pierre F."/>
            <person name="Priest M."/>
            <person name="Raghuraman S."/>
            <person name="Rege F."/>
            <person name="Reyes R."/>
            <person name="Rise C."/>
            <person name="Rogov P."/>
            <person name="Ross K."/>
            <person name="Ryan E."/>
            <person name="Settipalli S."/>
            <person name="Shea T."/>
            <person name="Sherpa N."/>
            <person name="Shi L."/>
            <person name="Shih D."/>
            <person name="Sparrow T."/>
            <person name="Spaulding J."/>
            <person name="Stalker J."/>
            <person name="Stange-Thomann N."/>
            <person name="Stavropoulos S."/>
            <person name="Stone C."/>
            <person name="Strader C."/>
            <person name="Tesfaye S."/>
            <person name="Thomson T."/>
            <person name="Thoulutsang Y."/>
            <person name="Thoulutsang D."/>
            <person name="Topham K."/>
            <person name="Topping I."/>
            <person name="Tsamla T."/>
            <person name="Vassiliev H."/>
            <person name="Vo A."/>
            <person name="Wangchuk T."/>
            <person name="Wangdi T."/>
            <person name="Weiand M."/>
            <person name="Wilkinson J."/>
            <person name="Wilson A."/>
            <person name="Yadav S."/>
            <person name="Young G."/>
            <person name="Yu Q."/>
            <person name="Zembek L."/>
            <person name="Zhong D."/>
            <person name="Zimmer A."/>
            <person name="Zwirko Z."/>
            <person name="Jaffe D.B."/>
            <person name="Alvarez P."/>
            <person name="Brockman W."/>
            <person name="Butler J."/>
            <person name="Chin C."/>
            <person name="Gnerre S."/>
            <person name="Grabherr M."/>
            <person name="Kleber M."/>
            <person name="Mauceli E."/>
            <person name="MacCallum I."/>
        </authorList>
    </citation>
    <scope>NUCLEOTIDE SEQUENCE [LARGE SCALE GENOMIC DNA]</scope>
    <source>
        <strain evidence="7">MSH-3 / Tucson 14011-0111.49</strain>
    </source>
</reference>
<evidence type="ECO:0000313" key="7">
    <source>
        <dbReference type="Proteomes" id="UP000008744"/>
    </source>
</evidence>
<dbReference type="Gene3D" id="1.10.3430.10">
    <property type="entry name" value="Ammonium transporter AmtB like domains"/>
    <property type="match status" value="1"/>
</dbReference>
<evidence type="ECO:0000256" key="1">
    <source>
        <dbReference type="ARBA" id="ARBA00004141"/>
    </source>
</evidence>
<keyword evidence="7" id="KW-1185">Reference proteome</keyword>
<proteinExistence type="predicted"/>
<dbReference type="Proteomes" id="UP000008744">
    <property type="component" value="Unassembled WGS sequence"/>
</dbReference>
<keyword evidence="4 5" id="KW-0472">Membrane</keyword>
<keyword evidence="2 5" id="KW-0812">Transmembrane</keyword>
<dbReference type="eggNOG" id="KOG3796">
    <property type="taxonomic scope" value="Eukaryota"/>
</dbReference>
<gene>
    <name evidence="6" type="primary">Dper\GL15334</name>
    <name evidence="6" type="ORF">Dper_GL15334</name>
</gene>
<organism evidence="7">
    <name type="scientific">Drosophila persimilis</name>
    <name type="common">Fruit fly</name>
    <dbReference type="NCBI Taxonomy" id="7234"/>
    <lineage>
        <taxon>Eukaryota</taxon>
        <taxon>Metazoa</taxon>
        <taxon>Ecdysozoa</taxon>
        <taxon>Arthropoda</taxon>
        <taxon>Hexapoda</taxon>
        <taxon>Insecta</taxon>
        <taxon>Pterygota</taxon>
        <taxon>Neoptera</taxon>
        <taxon>Endopterygota</taxon>
        <taxon>Diptera</taxon>
        <taxon>Brachycera</taxon>
        <taxon>Muscomorpha</taxon>
        <taxon>Ephydroidea</taxon>
        <taxon>Drosophilidae</taxon>
        <taxon>Drosophila</taxon>
        <taxon>Sophophora</taxon>
    </lineage>
</organism>
<dbReference type="GO" id="GO:0005886">
    <property type="term" value="C:plasma membrane"/>
    <property type="evidence" value="ECO:0007669"/>
    <property type="project" value="EnsemblMetazoa"/>
</dbReference>
<name>B4HDH6_DROPE</name>
<dbReference type="GO" id="GO:0071242">
    <property type="term" value="P:cellular response to ammonium ion"/>
    <property type="evidence" value="ECO:0007669"/>
    <property type="project" value="EnsemblMetazoa"/>
</dbReference>